<organism evidence="2 3">
    <name type="scientific">Brassicogethes aeneus</name>
    <name type="common">Rape pollen beetle</name>
    <name type="synonym">Meligethes aeneus</name>
    <dbReference type="NCBI Taxonomy" id="1431903"/>
    <lineage>
        <taxon>Eukaryota</taxon>
        <taxon>Metazoa</taxon>
        <taxon>Ecdysozoa</taxon>
        <taxon>Arthropoda</taxon>
        <taxon>Hexapoda</taxon>
        <taxon>Insecta</taxon>
        <taxon>Pterygota</taxon>
        <taxon>Neoptera</taxon>
        <taxon>Endopterygota</taxon>
        <taxon>Coleoptera</taxon>
        <taxon>Polyphaga</taxon>
        <taxon>Cucujiformia</taxon>
        <taxon>Nitidulidae</taxon>
        <taxon>Meligethinae</taxon>
        <taxon>Brassicogethes</taxon>
    </lineage>
</organism>
<proteinExistence type="predicted"/>
<dbReference type="EMBL" id="OV121137">
    <property type="protein sequence ID" value="CAH0558616.1"/>
    <property type="molecule type" value="Genomic_DNA"/>
</dbReference>
<keyword evidence="3" id="KW-1185">Reference proteome</keyword>
<gene>
    <name evidence="2" type="ORF">MELIAE_LOCUS8907</name>
</gene>
<dbReference type="OrthoDB" id="6611988at2759"/>
<feature type="compositionally biased region" description="Polar residues" evidence="1">
    <location>
        <begin position="25"/>
        <end position="49"/>
    </location>
</feature>
<evidence type="ECO:0000313" key="2">
    <source>
        <dbReference type="EMBL" id="CAH0558616.1"/>
    </source>
</evidence>
<feature type="compositionally biased region" description="Polar residues" evidence="1">
    <location>
        <begin position="1"/>
        <end position="11"/>
    </location>
</feature>
<evidence type="ECO:0000256" key="1">
    <source>
        <dbReference type="SAM" id="MobiDB-lite"/>
    </source>
</evidence>
<name>A0A9P0B7Z9_BRAAE</name>
<reference evidence="2" key="1">
    <citation type="submission" date="2021-12" db="EMBL/GenBank/DDBJ databases">
        <authorList>
            <person name="King R."/>
        </authorList>
    </citation>
    <scope>NUCLEOTIDE SEQUENCE</scope>
</reference>
<sequence>MSEADSSSNLEDFSDEDPDYKPSSDEGTSNTNLGSRTLENYDSDNSSVEENIAQSLSLLPSEIDVMAKEVSSYDLTENNTADVIAEELTSNGQYENNTAQQENVQKKLTRKRKRDVGTWKRVVNKNLCEHGKEYTDVKGRKRRQREVFSKKDCDSVCKFKCSKIISTDERLKIHGDFWKLNNESKLHFYNTNTGKSLKKRKTVENSSRRIFSYQYYFNILAREESPISMITKGKKLRVCQYHPNRANTQKK</sequence>
<evidence type="ECO:0000313" key="3">
    <source>
        <dbReference type="Proteomes" id="UP001154078"/>
    </source>
</evidence>
<protein>
    <submittedName>
        <fullName evidence="2">Uncharacterized protein</fullName>
    </submittedName>
</protein>
<accession>A0A9P0B7Z9</accession>
<feature type="region of interest" description="Disordered" evidence="1">
    <location>
        <begin position="1"/>
        <end position="49"/>
    </location>
</feature>
<dbReference type="AlphaFoldDB" id="A0A9P0B7Z9"/>
<dbReference type="Proteomes" id="UP001154078">
    <property type="component" value="Chromosome 6"/>
</dbReference>